<proteinExistence type="predicted"/>
<name>A0A657LXR3_9HYPH</name>
<dbReference type="Pfam" id="PF03466">
    <property type="entry name" value="LysR_substrate"/>
    <property type="match status" value="1"/>
</dbReference>
<organism evidence="2 3">
    <name type="scientific">Pararhizobium antarcticum</name>
    <dbReference type="NCBI Taxonomy" id="1798805"/>
    <lineage>
        <taxon>Bacteria</taxon>
        <taxon>Pseudomonadati</taxon>
        <taxon>Pseudomonadota</taxon>
        <taxon>Alphaproteobacteria</taxon>
        <taxon>Hyphomicrobiales</taxon>
        <taxon>Rhizobiaceae</taxon>
        <taxon>Rhizobium/Agrobacterium group</taxon>
        <taxon>Pararhizobium</taxon>
    </lineage>
</organism>
<gene>
    <name evidence="2" type="ORF">AX760_25135</name>
</gene>
<dbReference type="AlphaFoldDB" id="A0A657LXR3"/>
<dbReference type="InterPro" id="IPR005119">
    <property type="entry name" value="LysR_subst-bd"/>
</dbReference>
<dbReference type="Gene3D" id="3.40.190.290">
    <property type="match status" value="1"/>
</dbReference>
<comment type="caution">
    <text evidence="2">The sequence shown here is derived from an EMBL/GenBank/DDBJ whole genome shotgun (WGS) entry which is preliminary data.</text>
</comment>
<dbReference type="Proteomes" id="UP000182661">
    <property type="component" value="Unassembled WGS sequence"/>
</dbReference>
<evidence type="ECO:0000313" key="2">
    <source>
        <dbReference type="EMBL" id="OJG00929.1"/>
    </source>
</evidence>
<sequence>MPAVLTSNIESAEVTLDLTDGRRSERVSLKVRATVNDPEAAAELITRGLGIGGLPGFVAQELVDAGKLVAVLPGITIGKVAIYVATPPLGNLIPIVRSFLTELRTEIRETSFGHVT</sequence>
<dbReference type="EMBL" id="LSRP01000007">
    <property type="protein sequence ID" value="OJG00929.1"/>
    <property type="molecule type" value="Genomic_DNA"/>
</dbReference>
<evidence type="ECO:0000259" key="1">
    <source>
        <dbReference type="Pfam" id="PF03466"/>
    </source>
</evidence>
<protein>
    <recommendedName>
        <fullName evidence="1">LysR substrate-binding domain-containing protein</fullName>
    </recommendedName>
</protein>
<evidence type="ECO:0000313" key="3">
    <source>
        <dbReference type="Proteomes" id="UP000182661"/>
    </source>
</evidence>
<feature type="domain" description="LysR substrate-binding" evidence="1">
    <location>
        <begin position="20"/>
        <end position="106"/>
    </location>
</feature>
<keyword evidence="3" id="KW-1185">Reference proteome</keyword>
<accession>A0A657LXR3</accession>
<reference evidence="2 3" key="1">
    <citation type="submission" date="2016-02" db="EMBL/GenBank/DDBJ databases">
        <title>Genome sequencing of a beta-galactosidase producing bacteria Rhizobium sp. 59.</title>
        <authorList>
            <person name="Wang D."/>
            <person name="Kot W."/>
            <person name="Qin Y."/>
            <person name="Hansen L."/>
            <person name="Naqvi K."/>
            <person name="Rensing C."/>
        </authorList>
    </citation>
    <scope>NUCLEOTIDE SEQUENCE [LARGE SCALE GENOMIC DNA]</scope>
    <source>
        <strain evidence="2 3">59</strain>
    </source>
</reference>
<dbReference type="SUPFAM" id="SSF53850">
    <property type="entry name" value="Periplasmic binding protein-like II"/>
    <property type="match status" value="1"/>
</dbReference>